<accession>A0A0D8JBB3</accession>
<organism evidence="1 2">
    <name type="scientific">Draconibacterium sediminis</name>
    <dbReference type="NCBI Taxonomy" id="1544798"/>
    <lineage>
        <taxon>Bacteria</taxon>
        <taxon>Pseudomonadati</taxon>
        <taxon>Bacteroidota</taxon>
        <taxon>Bacteroidia</taxon>
        <taxon>Marinilabiliales</taxon>
        <taxon>Prolixibacteraceae</taxon>
        <taxon>Draconibacterium</taxon>
    </lineage>
</organism>
<evidence type="ECO:0000313" key="2">
    <source>
        <dbReference type="Proteomes" id="UP000032544"/>
    </source>
</evidence>
<gene>
    <name evidence="1" type="ORF">LH29_12055</name>
</gene>
<dbReference type="AlphaFoldDB" id="A0A0D8JBB3"/>
<proteinExistence type="predicted"/>
<comment type="caution">
    <text evidence="1">The sequence shown here is derived from an EMBL/GenBank/DDBJ whole genome shotgun (WGS) entry which is preliminary data.</text>
</comment>
<evidence type="ECO:0000313" key="1">
    <source>
        <dbReference type="EMBL" id="KJF43806.1"/>
    </source>
</evidence>
<dbReference type="RefSeq" id="WP_045029800.1">
    <property type="nucleotide sequence ID" value="NZ_CAJXKZ010000013.1"/>
</dbReference>
<sequence>MDRQKIISRFEHTLSLIDTFDLHNEPVVLKKGELFIDYGEKNKKLGILLDGLLYASYLSDSGTEWVSRFFFPPNNFIVSNHRGFVLGKDSTEAIRAYEDSRLIFIEKDEFKTLLDENHKFERTVRILAEESYIQAMDRIHSFQSLNAEQRIRKFFVEYPELAQKLQRQHIASYLGIHRNILTRILYKL</sequence>
<dbReference type="STRING" id="1544798.LH29_12055"/>
<dbReference type="OrthoDB" id="792939at2"/>
<dbReference type="InterPro" id="IPR018490">
    <property type="entry name" value="cNMP-bd_dom_sf"/>
</dbReference>
<keyword evidence="2" id="KW-1185">Reference proteome</keyword>
<dbReference type="Gene3D" id="2.60.120.10">
    <property type="entry name" value="Jelly Rolls"/>
    <property type="match status" value="1"/>
</dbReference>
<reference evidence="1 2" key="1">
    <citation type="submission" date="2014-09" db="EMBL/GenBank/DDBJ databases">
        <title>Draft Genome Sequence of Draconibacterium sp. JN14CK-3.</title>
        <authorList>
            <person name="Dong C."/>
            <person name="Lai Q."/>
            <person name="Shao Z."/>
        </authorList>
    </citation>
    <scope>NUCLEOTIDE SEQUENCE [LARGE SCALE GENOMIC DNA]</scope>
    <source>
        <strain evidence="1 2">JN14CK-3</strain>
    </source>
</reference>
<dbReference type="EMBL" id="JRHC01000002">
    <property type="protein sequence ID" value="KJF43806.1"/>
    <property type="molecule type" value="Genomic_DNA"/>
</dbReference>
<dbReference type="SUPFAM" id="SSF51206">
    <property type="entry name" value="cAMP-binding domain-like"/>
    <property type="match status" value="1"/>
</dbReference>
<protein>
    <submittedName>
        <fullName evidence="1">Uncharacterized protein</fullName>
    </submittedName>
</protein>
<name>A0A0D8JBB3_9BACT</name>
<dbReference type="InterPro" id="IPR014710">
    <property type="entry name" value="RmlC-like_jellyroll"/>
</dbReference>
<dbReference type="Proteomes" id="UP000032544">
    <property type="component" value="Unassembled WGS sequence"/>
</dbReference>